<accession>A0ABQ2I6U8</accession>
<keyword evidence="1" id="KW-0812">Transmembrane</keyword>
<keyword evidence="1" id="KW-1133">Transmembrane helix</keyword>
<evidence type="ECO:0000256" key="1">
    <source>
        <dbReference type="SAM" id="Phobius"/>
    </source>
</evidence>
<evidence type="ECO:0000313" key="3">
    <source>
        <dbReference type="Proteomes" id="UP000632339"/>
    </source>
</evidence>
<keyword evidence="3" id="KW-1185">Reference proteome</keyword>
<reference evidence="3" key="1">
    <citation type="journal article" date="2019" name="Int. J. Syst. Evol. Microbiol.">
        <title>The Global Catalogue of Microorganisms (GCM) 10K type strain sequencing project: providing services to taxonomists for standard genome sequencing and annotation.</title>
        <authorList>
            <consortium name="The Broad Institute Genomics Platform"/>
            <consortium name="The Broad Institute Genome Sequencing Center for Infectious Disease"/>
            <person name="Wu L."/>
            <person name="Ma J."/>
        </authorList>
    </citation>
    <scope>NUCLEOTIDE SEQUENCE [LARGE SCALE GENOMIC DNA]</scope>
    <source>
        <strain evidence="3">CGMCC 1.6375</strain>
    </source>
</reference>
<keyword evidence="1" id="KW-0472">Membrane</keyword>
<protein>
    <submittedName>
        <fullName evidence="2">Uncharacterized protein</fullName>
    </submittedName>
</protein>
<feature type="transmembrane region" description="Helical" evidence="1">
    <location>
        <begin position="36"/>
        <end position="57"/>
    </location>
</feature>
<dbReference type="EMBL" id="BMLI01000002">
    <property type="protein sequence ID" value="GGN02198.1"/>
    <property type="molecule type" value="Genomic_DNA"/>
</dbReference>
<sequence length="85" mass="9745">MEWHGYLPNFNSEIYYINNCISMNFLSNVVGYSGKLFFATIMFFAMIISTVVSLPFIGAGMIKDVINAHHHHAEDNSLIDEYSEY</sequence>
<proteinExistence type="predicted"/>
<organism evidence="2 3">
    <name type="scientific">Dyadobacter beijingensis</name>
    <dbReference type="NCBI Taxonomy" id="365489"/>
    <lineage>
        <taxon>Bacteria</taxon>
        <taxon>Pseudomonadati</taxon>
        <taxon>Bacteroidota</taxon>
        <taxon>Cytophagia</taxon>
        <taxon>Cytophagales</taxon>
        <taxon>Spirosomataceae</taxon>
        <taxon>Dyadobacter</taxon>
    </lineage>
</organism>
<gene>
    <name evidence="2" type="ORF">GCM10010967_40990</name>
</gene>
<evidence type="ECO:0000313" key="2">
    <source>
        <dbReference type="EMBL" id="GGN02198.1"/>
    </source>
</evidence>
<comment type="caution">
    <text evidence="2">The sequence shown here is derived from an EMBL/GenBank/DDBJ whole genome shotgun (WGS) entry which is preliminary data.</text>
</comment>
<name>A0ABQ2I6U8_9BACT</name>
<dbReference type="Proteomes" id="UP000632339">
    <property type="component" value="Unassembled WGS sequence"/>
</dbReference>